<dbReference type="PANTHER" id="PTHR10795">
    <property type="entry name" value="PROPROTEIN CONVERTASE SUBTILISIN/KEXIN"/>
    <property type="match status" value="1"/>
</dbReference>
<dbReference type="InterPro" id="IPR000209">
    <property type="entry name" value="Peptidase_S8/S53_dom"/>
</dbReference>
<proteinExistence type="inferred from homology"/>
<keyword evidence="5 9" id="KW-0378">Hydrolase</keyword>
<dbReference type="PROSITE" id="PS00136">
    <property type="entry name" value="SUBTILASE_ASP"/>
    <property type="match status" value="1"/>
</dbReference>
<dbReference type="CDD" id="cd04852">
    <property type="entry name" value="Peptidases_S8_3"/>
    <property type="match status" value="1"/>
</dbReference>
<dbReference type="GO" id="GO:0005576">
    <property type="term" value="C:extracellular region"/>
    <property type="evidence" value="ECO:0007669"/>
    <property type="project" value="UniProtKB-SubCell"/>
</dbReference>
<dbReference type="Pfam" id="PF00082">
    <property type="entry name" value="Peptidase_S8"/>
    <property type="match status" value="1"/>
</dbReference>
<keyword evidence="6 9" id="KW-0720">Serine protease</keyword>
<dbReference type="GO" id="GO:0006508">
    <property type="term" value="P:proteolysis"/>
    <property type="evidence" value="ECO:0007669"/>
    <property type="project" value="UniProtKB-KW"/>
</dbReference>
<feature type="domain" description="Subtilisin-like protease fibronectin type-III" evidence="13">
    <location>
        <begin position="649"/>
        <end position="750"/>
    </location>
</feature>
<dbReference type="Pfam" id="PF02225">
    <property type="entry name" value="PA"/>
    <property type="match status" value="1"/>
</dbReference>
<evidence type="ECO:0000256" key="7">
    <source>
        <dbReference type="ARBA" id="ARBA00023180"/>
    </source>
</evidence>
<dbReference type="InterPro" id="IPR003137">
    <property type="entry name" value="PA_domain"/>
</dbReference>
<dbReference type="EMBL" id="JACGWJ010000004">
    <property type="protein sequence ID" value="KAL0425918.1"/>
    <property type="molecule type" value="Genomic_DNA"/>
</dbReference>
<feature type="active site" description="Charge relay system" evidence="8 9">
    <location>
        <position position="237"/>
    </location>
</feature>
<dbReference type="CDD" id="cd02120">
    <property type="entry name" value="PA_subtilisin_like"/>
    <property type="match status" value="1"/>
</dbReference>
<evidence type="ECO:0000256" key="5">
    <source>
        <dbReference type="ARBA" id="ARBA00022801"/>
    </source>
</evidence>
<evidence type="ECO:0000256" key="1">
    <source>
        <dbReference type="ARBA" id="ARBA00004613"/>
    </source>
</evidence>
<sequence length="754" mass="80205">MSTSNVFVLLLLSGATLIVLVFLVSSLRVLSSVAGIDSETYVVHMDKTKIKALDVSLGTSKRWYEAIIESIAVSSAGANEEMDQTAAFPELLYVYENVLSGFSAKLSKKHLESLRKVDGFLAATTDELLILHTTHSPRFLGLQEGKALWAPQNLASDVIIGVVDTGIWPEHPSFSASGVSRVPSRWKGKCEAGTKFSASKCNHKLIGAGAFFKGYEAIAGRINETLDYRSPRDSQGHGTHTASTAGGNLVKGASFLGLAKGPAAGMRYTARIAAYKACYQLGCASSDILAAIEQGVSDGVDVLSLSLGGASKPYYNDNLAIAAFGAIQSGVFISFSAGNSGPRDSTVSNVAPWIMTVAASYMDRGFPTKVQLDDGRVFSGASLYSGKPTKSLPLVYSETAGGGAAKFCSSSSLSPRLVKGKIVICDRGINGRVAKGEEVKMAGGAGMILANDENQGEELLADPHILPATLLGAVAANAVKMYSNFSSNATATIKFEGTVYSNLAPVMAAFSSGTQRVWTRHHQARYNCTRSTSMSCPHISGLAALLKSLHKDWSPAAIKSALMTTAYTHDSQILQYLMRFHKLKIATPFAFGSGHVDPEKASDPGLIYDISTEDYLYYLCSLNYNSSQMALFAGGNFTCSPGSDLQSGDLNYPSFAVLLSSNAGNVTATYKRTVTNVGTPVSTYAVKVTEPEGVSIIVEPKVLKFHKLGEKLSYRVHFTAIAEGTASANFSFGTLVWASNKYSVRSPIAVTWLQ</sequence>
<reference evidence="14" key="1">
    <citation type="submission" date="2020-06" db="EMBL/GenBank/DDBJ databases">
        <authorList>
            <person name="Li T."/>
            <person name="Hu X."/>
            <person name="Zhang T."/>
            <person name="Song X."/>
            <person name="Zhang H."/>
            <person name="Dai N."/>
            <person name="Sheng W."/>
            <person name="Hou X."/>
            <person name="Wei L."/>
        </authorList>
    </citation>
    <scope>NUCLEOTIDE SEQUENCE</scope>
    <source>
        <strain evidence="14">G02</strain>
        <tissue evidence="14">Leaf</tissue>
    </source>
</reference>
<evidence type="ECO:0000259" key="11">
    <source>
        <dbReference type="Pfam" id="PF02225"/>
    </source>
</evidence>
<dbReference type="Gene3D" id="3.30.70.80">
    <property type="entry name" value="Peptidase S8 propeptide/proteinase inhibitor I9"/>
    <property type="match status" value="1"/>
</dbReference>
<dbReference type="FunFam" id="3.40.50.200:FF:000006">
    <property type="entry name" value="Subtilisin-like protease SBT1.5"/>
    <property type="match status" value="1"/>
</dbReference>
<dbReference type="FunFam" id="2.60.40.2310:FF:000001">
    <property type="entry name" value="Subtilisin-like protease SBT1.5"/>
    <property type="match status" value="1"/>
</dbReference>
<comment type="similarity">
    <text evidence="2 9">Belongs to the peptidase S8 family.</text>
</comment>
<dbReference type="GO" id="GO:0004252">
    <property type="term" value="F:serine-type endopeptidase activity"/>
    <property type="evidence" value="ECO:0007669"/>
    <property type="project" value="UniProtKB-UniRule"/>
</dbReference>
<dbReference type="Gene3D" id="3.40.50.200">
    <property type="entry name" value="Peptidase S8/S53 domain"/>
    <property type="match status" value="2"/>
</dbReference>
<dbReference type="Pfam" id="PF05922">
    <property type="entry name" value="Inhibitor_I9"/>
    <property type="match status" value="1"/>
</dbReference>
<dbReference type="InterPro" id="IPR037045">
    <property type="entry name" value="S8pro/Inhibitor_I9_sf"/>
</dbReference>
<feature type="domain" description="PA" evidence="11">
    <location>
        <begin position="391"/>
        <end position="478"/>
    </location>
</feature>
<evidence type="ECO:0000259" key="12">
    <source>
        <dbReference type="Pfam" id="PF05922"/>
    </source>
</evidence>
<feature type="active site" description="Charge relay system" evidence="8 9">
    <location>
        <position position="533"/>
    </location>
</feature>
<evidence type="ECO:0000256" key="9">
    <source>
        <dbReference type="PROSITE-ProRule" id="PRU01240"/>
    </source>
</evidence>
<dbReference type="Gene3D" id="2.60.40.2310">
    <property type="match status" value="1"/>
</dbReference>
<keyword evidence="7" id="KW-0325">Glycoprotein</keyword>
<gene>
    <name evidence="14" type="ORF">Sradi_1126600</name>
</gene>
<dbReference type="InterPro" id="IPR036852">
    <property type="entry name" value="Peptidase_S8/S53_dom_sf"/>
</dbReference>
<feature type="domain" description="Inhibitor I9" evidence="12">
    <location>
        <begin position="40"/>
        <end position="128"/>
    </location>
</feature>
<keyword evidence="4" id="KW-0732">Signal</keyword>
<dbReference type="PRINTS" id="PR00723">
    <property type="entry name" value="SUBTILISIN"/>
</dbReference>
<dbReference type="InterPro" id="IPR023827">
    <property type="entry name" value="Peptidase_S8_Asp-AS"/>
</dbReference>
<dbReference type="Pfam" id="PF17766">
    <property type="entry name" value="fn3_6"/>
    <property type="match status" value="1"/>
</dbReference>
<dbReference type="FunFam" id="3.50.30.30:FF:000005">
    <property type="entry name" value="subtilisin-like protease SBT1.5"/>
    <property type="match status" value="1"/>
</dbReference>
<evidence type="ECO:0000259" key="10">
    <source>
        <dbReference type="Pfam" id="PF00082"/>
    </source>
</evidence>
<evidence type="ECO:0000256" key="8">
    <source>
        <dbReference type="PIRSR" id="PIRSR615500-1"/>
    </source>
</evidence>
<keyword evidence="3 9" id="KW-0645">Protease</keyword>
<dbReference type="InterPro" id="IPR015500">
    <property type="entry name" value="Peptidase_S8_subtilisin-rel"/>
</dbReference>
<evidence type="ECO:0000256" key="6">
    <source>
        <dbReference type="ARBA" id="ARBA00022825"/>
    </source>
</evidence>
<dbReference type="InterPro" id="IPR010259">
    <property type="entry name" value="S8pro/Inhibitor_I9"/>
</dbReference>
<organism evidence="14">
    <name type="scientific">Sesamum radiatum</name>
    <name type="common">Black benniseed</name>
    <dbReference type="NCBI Taxonomy" id="300843"/>
    <lineage>
        <taxon>Eukaryota</taxon>
        <taxon>Viridiplantae</taxon>
        <taxon>Streptophyta</taxon>
        <taxon>Embryophyta</taxon>
        <taxon>Tracheophyta</taxon>
        <taxon>Spermatophyta</taxon>
        <taxon>Magnoliopsida</taxon>
        <taxon>eudicotyledons</taxon>
        <taxon>Gunneridae</taxon>
        <taxon>Pentapetalae</taxon>
        <taxon>asterids</taxon>
        <taxon>lamiids</taxon>
        <taxon>Lamiales</taxon>
        <taxon>Pedaliaceae</taxon>
        <taxon>Sesamum</taxon>
    </lineage>
</organism>
<dbReference type="AlphaFoldDB" id="A0AAW2VA32"/>
<comment type="subcellular location">
    <subcellularLocation>
        <location evidence="1">Secreted</location>
    </subcellularLocation>
</comment>
<evidence type="ECO:0000259" key="13">
    <source>
        <dbReference type="Pfam" id="PF17766"/>
    </source>
</evidence>
<feature type="active site" description="Charge relay system" evidence="8 9">
    <location>
        <position position="164"/>
    </location>
</feature>
<evidence type="ECO:0000313" key="14">
    <source>
        <dbReference type="EMBL" id="KAL0425918.1"/>
    </source>
</evidence>
<evidence type="ECO:0000256" key="2">
    <source>
        <dbReference type="ARBA" id="ARBA00011073"/>
    </source>
</evidence>
<evidence type="ECO:0000256" key="4">
    <source>
        <dbReference type="ARBA" id="ARBA00022729"/>
    </source>
</evidence>
<dbReference type="PROSITE" id="PS51892">
    <property type="entry name" value="SUBTILASE"/>
    <property type="match status" value="1"/>
</dbReference>
<dbReference type="InterPro" id="IPR041469">
    <property type="entry name" value="Subtilisin-like_FN3"/>
</dbReference>
<feature type="domain" description="Peptidase S8/S53" evidence="10">
    <location>
        <begin position="156"/>
        <end position="569"/>
    </location>
</feature>
<reference evidence="14" key="2">
    <citation type="journal article" date="2024" name="Plant">
        <title>Genomic evolution and insights into agronomic trait innovations of Sesamum species.</title>
        <authorList>
            <person name="Miao H."/>
            <person name="Wang L."/>
            <person name="Qu L."/>
            <person name="Liu H."/>
            <person name="Sun Y."/>
            <person name="Le M."/>
            <person name="Wang Q."/>
            <person name="Wei S."/>
            <person name="Zheng Y."/>
            <person name="Lin W."/>
            <person name="Duan Y."/>
            <person name="Cao H."/>
            <person name="Xiong S."/>
            <person name="Wang X."/>
            <person name="Wei L."/>
            <person name="Li C."/>
            <person name="Ma Q."/>
            <person name="Ju M."/>
            <person name="Zhao R."/>
            <person name="Li G."/>
            <person name="Mu C."/>
            <person name="Tian Q."/>
            <person name="Mei H."/>
            <person name="Zhang T."/>
            <person name="Gao T."/>
            <person name="Zhang H."/>
        </authorList>
    </citation>
    <scope>NUCLEOTIDE SEQUENCE</scope>
    <source>
        <strain evidence="14">G02</strain>
    </source>
</reference>
<protein>
    <submittedName>
        <fullName evidence="14">Subtilisin-like protease SBT1.1</fullName>
    </submittedName>
</protein>
<name>A0AAW2VA32_SESRA</name>
<comment type="caution">
    <text evidence="14">The sequence shown here is derived from an EMBL/GenBank/DDBJ whole genome shotgun (WGS) entry which is preliminary data.</text>
</comment>
<dbReference type="InterPro" id="IPR034197">
    <property type="entry name" value="Peptidases_S8_3"/>
</dbReference>
<dbReference type="SUPFAM" id="SSF52743">
    <property type="entry name" value="Subtilisin-like"/>
    <property type="match status" value="1"/>
</dbReference>
<accession>A0AAW2VA32</accession>
<evidence type="ECO:0000256" key="3">
    <source>
        <dbReference type="ARBA" id="ARBA00022670"/>
    </source>
</evidence>
<dbReference type="InterPro" id="IPR045051">
    <property type="entry name" value="SBT"/>
</dbReference>